<sequence length="124" mass="13039">MRMSGFIIGGLLGMAAALYASRKRPGMAAWAVDATGEMMSSAKNKLIGRVVQRKFRSWTKEAADVTPKRSAASAGNSAAAWQQIGALIESDPEVKRETEAIMRSASSDSNGSSAINMGSSSTTH</sequence>
<feature type="compositionally biased region" description="Low complexity" evidence="1">
    <location>
        <begin position="104"/>
        <end position="113"/>
    </location>
</feature>
<name>A0A2V2Z545_9BACL</name>
<dbReference type="AlphaFoldDB" id="A0A2V2Z545"/>
<keyword evidence="3" id="KW-1185">Reference proteome</keyword>
<protein>
    <submittedName>
        <fullName evidence="2">Uncharacterized protein</fullName>
    </submittedName>
</protein>
<accession>A0A2V2Z545</accession>
<reference evidence="2 3" key="1">
    <citation type="submission" date="2018-05" db="EMBL/GenBank/DDBJ databases">
        <title>Genomic Encyclopedia of Type Strains, Phase III (KMG-III): the genomes of soil and plant-associated and newly described type strains.</title>
        <authorList>
            <person name="Whitman W."/>
        </authorList>
    </citation>
    <scope>NUCLEOTIDE SEQUENCE [LARGE SCALE GENOMIC DNA]</scope>
    <source>
        <strain evidence="2 3">CECT 5696</strain>
    </source>
</reference>
<feature type="region of interest" description="Disordered" evidence="1">
    <location>
        <begin position="99"/>
        <end position="124"/>
    </location>
</feature>
<evidence type="ECO:0000313" key="3">
    <source>
        <dbReference type="Proteomes" id="UP000246635"/>
    </source>
</evidence>
<dbReference type="Proteomes" id="UP000246635">
    <property type="component" value="Unassembled WGS sequence"/>
</dbReference>
<feature type="compositionally biased region" description="Polar residues" evidence="1">
    <location>
        <begin position="114"/>
        <end position="124"/>
    </location>
</feature>
<organism evidence="2 3">
    <name type="scientific">Paenibacillus cellulosilyticus</name>
    <dbReference type="NCBI Taxonomy" id="375489"/>
    <lineage>
        <taxon>Bacteria</taxon>
        <taxon>Bacillati</taxon>
        <taxon>Bacillota</taxon>
        <taxon>Bacilli</taxon>
        <taxon>Bacillales</taxon>
        <taxon>Paenibacillaceae</taxon>
        <taxon>Paenibacillus</taxon>
    </lineage>
</organism>
<dbReference type="RefSeq" id="WP_146216844.1">
    <property type="nucleotide sequence ID" value="NZ_CP054612.1"/>
</dbReference>
<dbReference type="EMBL" id="QGTQ01000004">
    <property type="protein sequence ID" value="PWW05579.1"/>
    <property type="molecule type" value="Genomic_DNA"/>
</dbReference>
<proteinExistence type="predicted"/>
<evidence type="ECO:0000313" key="2">
    <source>
        <dbReference type="EMBL" id="PWW05579.1"/>
    </source>
</evidence>
<gene>
    <name evidence="2" type="ORF">DFQ01_104139</name>
</gene>
<dbReference type="OrthoDB" id="2679423at2"/>
<evidence type="ECO:0000256" key="1">
    <source>
        <dbReference type="SAM" id="MobiDB-lite"/>
    </source>
</evidence>
<comment type="caution">
    <text evidence="2">The sequence shown here is derived from an EMBL/GenBank/DDBJ whole genome shotgun (WGS) entry which is preliminary data.</text>
</comment>